<feature type="region of interest" description="Disordered" evidence="1">
    <location>
        <begin position="1"/>
        <end position="23"/>
    </location>
</feature>
<name>G2QPW9_THET4</name>
<evidence type="ECO:0000313" key="2">
    <source>
        <dbReference type="EMBL" id="AEO61632.1"/>
    </source>
</evidence>
<evidence type="ECO:0000313" key="3">
    <source>
        <dbReference type="Proteomes" id="UP000007322"/>
    </source>
</evidence>
<dbReference type="HOGENOM" id="CLU_1590445_0_0_1"/>
<dbReference type="VEuPathDB" id="FungiDB:MYCTH_2311973"/>
<sequence length="168" mass="18249">MRPASSSTGRGSFRGTAAPAPCAAVSPCTPPLRDAMNVLAEREPSLFARWDAGLVPPYPQLYRNRVRMRELVGEVLDGGGGRRARGGSTDPAAAGTARKVRFEGAESVVTLLVVDYQNEWRAKLGRAQRTQARTLVVNREAPVLPPRRKPGAAKSPFRGTEWGRLVRM</sequence>
<dbReference type="GeneID" id="11507162"/>
<dbReference type="InParanoid" id="G2QPW9"/>
<dbReference type="KEGG" id="mtm:MYCTH_2311973"/>
<reference evidence="2 3" key="1">
    <citation type="journal article" date="2011" name="Nat. Biotechnol.">
        <title>Comparative genomic analysis of the thermophilic biomass-degrading fungi Myceliophthora thermophila and Thielavia terrestris.</title>
        <authorList>
            <person name="Berka R.M."/>
            <person name="Grigoriev I.V."/>
            <person name="Otillar R."/>
            <person name="Salamov A."/>
            <person name="Grimwood J."/>
            <person name="Reid I."/>
            <person name="Ishmael N."/>
            <person name="John T."/>
            <person name="Darmond C."/>
            <person name="Moisan M.-C."/>
            <person name="Henrissat B."/>
            <person name="Coutinho P.M."/>
            <person name="Lombard V."/>
            <person name="Natvig D.O."/>
            <person name="Lindquist E."/>
            <person name="Schmutz J."/>
            <person name="Lucas S."/>
            <person name="Harris P."/>
            <person name="Powlowski J."/>
            <person name="Bellemare A."/>
            <person name="Taylor D."/>
            <person name="Butler G."/>
            <person name="de Vries R.P."/>
            <person name="Allijn I.E."/>
            <person name="van den Brink J."/>
            <person name="Ushinsky S."/>
            <person name="Storms R."/>
            <person name="Powell A.J."/>
            <person name="Paulsen I.T."/>
            <person name="Elbourne L.D.H."/>
            <person name="Baker S.E."/>
            <person name="Magnuson J."/>
            <person name="LaBoissiere S."/>
            <person name="Clutterbuck A.J."/>
            <person name="Martinez D."/>
            <person name="Wogulis M."/>
            <person name="de Leon A.L."/>
            <person name="Rey M.W."/>
            <person name="Tsang A."/>
        </authorList>
    </citation>
    <scope>NUCLEOTIDE SEQUENCE [LARGE SCALE GENOMIC DNA]</scope>
    <source>
        <strain evidence="3">ATCC 42464 / BCRC 31852 / DSM 1799</strain>
    </source>
</reference>
<dbReference type="RefSeq" id="XP_003666877.1">
    <property type="nucleotide sequence ID" value="XM_003666829.1"/>
</dbReference>
<feature type="non-terminal residue" evidence="2">
    <location>
        <position position="168"/>
    </location>
</feature>
<dbReference type="AlphaFoldDB" id="G2QPW9"/>
<dbReference type="Proteomes" id="UP000007322">
    <property type="component" value="Chromosome 7"/>
</dbReference>
<gene>
    <name evidence="2" type="ORF">MYCTH_2311973</name>
</gene>
<dbReference type="EMBL" id="CP003008">
    <property type="protein sequence ID" value="AEO61632.1"/>
    <property type="molecule type" value="Genomic_DNA"/>
</dbReference>
<organism evidence="2 3">
    <name type="scientific">Thermothelomyces thermophilus (strain ATCC 42464 / BCRC 31852 / DSM 1799)</name>
    <name type="common">Sporotrichum thermophile</name>
    <dbReference type="NCBI Taxonomy" id="573729"/>
    <lineage>
        <taxon>Eukaryota</taxon>
        <taxon>Fungi</taxon>
        <taxon>Dikarya</taxon>
        <taxon>Ascomycota</taxon>
        <taxon>Pezizomycotina</taxon>
        <taxon>Sordariomycetes</taxon>
        <taxon>Sordariomycetidae</taxon>
        <taxon>Sordariales</taxon>
        <taxon>Chaetomiaceae</taxon>
        <taxon>Thermothelomyces</taxon>
    </lineage>
</organism>
<accession>G2QPW9</accession>
<keyword evidence="3" id="KW-1185">Reference proteome</keyword>
<proteinExistence type="predicted"/>
<protein>
    <submittedName>
        <fullName evidence="2">Uncharacterized protein</fullName>
    </submittedName>
</protein>
<evidence type="ECO:0000256" key="1">
    <source>
        <dbReference type="SAM" id="MobiDB-lite"/>
    </source>
</evidence>